<dbReference type="InParanoid" id="D8MA07"/>
<dbReference type="PANTHER" id="PTHR11364">
    <property type="entry name" value="THIOSULFATE SULFERTANSFERASE"/>
    <property type="match status" value="1"/>
</dbReference>
<feature type="domain" description="Rhodanese" evidence="3">
    <location>
        <begin position="312"/>
        <end position="404"/>
    </location>
</feature>
<dbReference type="InterPro" id="IPR045078">
    <property type="entry name" value="TST/MPST-like"/>
</dbReference>
<dbReference type="RefSeq" id="XP_012898944.1">
    <property type="nucleotide sequence ID" value="XM_013043490.1"/>
</dbReference>
<dbReference type="GO" id="GO:0004792">
    <property type="term" value="F:thiosulfate-cyanide sulfurtransferase activity"/>
    <property type="evidence" value="ECO:0007669"/>
    <property type="project" value="TreeGrafter"/>
</dbReference>
<dbReference type="OrthoDB" id="270167at2759"/>
<dbReference type="PANTHER" id="PTHR11364:SF27">
    <property type="entry name" value="SULFURTRANSFERASE"/>
    <property type="match status" value="1"/>
</dbReference>
<gene>
    <name evidence="4" type="ORF">GSBLH_T00004562001</name>
</gene>
<evidence type="ECO:0000259" key="3">
    <source>
        <dbReference type="PROSITE" id="PS50206"/>
    </source>
</evidence>
<dbReference type="Gene3D" id="3.40.250.10">
    <property type="entry name" value="Rhodanese-like domain"/>
    <property type="match status" value="2"/>
</dbReference>
<evidence type="ECO:0000313" key="4">
    <source>
        <dbReference type="EMBL" id="CBK24896.2"/>
    </source>
</evidence>
<evidence type="ECO:0000256" key="1">
    <source>
        <dbReference type="ARBA" id="ARBA00022679"/>
    </source>
</evidence>
<accession>D8MA07</accession>
<dbReference type="CDD" id="cd01448">
    <property type="entry name" value="TST_Repeat_1"/>
    <property type="match status" value="1"/>
</dbReference>
<dbReference type="FunCoup" id="D8MA07">
    <property type="interactions" value="58"/>
</dbReference>
<dbReference type="AlphaFoldDB" id="D8MA07"/>
<proteinExistence type="predicted"/>
<dbReference type="GO" id="GO:0005739">
    <property type="term" value="C:mitochondrion"/>
    <property type="evidence" value="ECO:0007669"/>
    <property type="project" value="TreeGrafter"/>
</dbReference>
<keyword evidence="2" id="KW-0677">Repeat</keyword>
<dbReference type="PROSITE" id="PS50206">
    <property type="entry name" value="RHODANESE_3"/>
    <property type="match status" value="2"/>
</dbReference>
<keyword evidence="1" id="KW-0808">Transferase</keyword>
<dbReference type="Proteomes" id="UP000008312">
    <property type="component" value="Unassembled WGS sequence"/>
</dbReference>
<dbReference type="EMBL" id="FN668689">
    <property type="protein sequence ID" value="CBK24896.2"/>
    <property type="molecule type" value="Genomic_DNA"/>
</dbReference>
<dbReference type="InterPro" id="IPR001763">
    <property type="entry name" value="Rhodanese-like_dom"/>
</dbReference>
<dbReference type="OMA" id="TWFALTE"/>
<feature type="domain" description="Rhodanese" evidence="3">
    <location>
        <begin position="153"/>
        <end position="247"/>
    </location>
</feature>
<evidence type="ECO:0000256" key="2">
    <source>
        <dbReference type="ARBA" id="ARBA00022737"/>
    </source>
</evidence>
<dbReference type="InterPro" id="IPR036873">
    <property type="entry name" value="Rhodanese-like_dom_sf"/>
</dbReference>
<organism evidence="4">
    <name type="scientific">Blastocystis hominis</name>
    <dbReference type="NCBI Taxonomy" id="12968"/>
    <lineage>
        <taxon>Eukaryota</taxon>
        <taxon>Sar</taxon>
        <taxon>Stramenopiles</taxon>
        <taxon>Bigyra</taxon>
        <taxon>Opalozoa</taxon>
        <taxon>Opalinata</taxon>
        <taxon>Blastocystidae</taxon>
        <taxon>Blastocystis</taxon>
    </lineage>
</organism>
<keyword evidence="5" id="KW-1185">Reference proteome</keyword>
<dbReference type="SUPFAM" id="SSF52821">
    <property type="entry name" value="Rhodanese/Cell cycle control phosphatase"/>
    <property type="match status" value="2"/>
</dbReference>
<sequence>MQRTFICVDRENTKTADSFSHSLFRFKMTRKLAYPAFCKSIRCLFIHNQHKAKGSNGRGFISVSPQYFYPQFCMLAFRCITRTACSSLARPISYYASNPSECFFLFLRAGLVSTEWVFNRLGSVKILDTTRHITPKKNAKTEFMTVFLFIVTYIQKRLPNAQYLDLLQLCTAQGPLLKTLPTEAQFKEAMETLGISDTDDIVLYDSQGLYSSARVWFMFQVFNRNARVHIMNGGITRWETEKYPIETGPAKTCEKRGSFNIDENFNIVCSLADVKQRVKDYENGITKRSVVDMRRDCCFHGTCRVPIAGIPKGHIPGAVNVPFHYLTDPYNNYMIRNPTELRAIFEKHGVIIGEPEKMIFSCDYGLSACVGLFAMHLLGRPLDSCAVFDGSWIEYALDKDTKKEL</sequence>
<dbReference type="GeneID" id="24921584"/>
<name>D8MA07_BLAHO</name>
<evidence type="ECO:0000313" key="5">
    <source>
        <dbReference type="Proteomes" id="UP000008312"/>
    </source>
</evidence>
<reference evidence="4" key="1">
    <citation type="submission" date="2010-02" db="EMBL/GenBank/DDBJ databases">
        <title>Sequencing and annotation of the Blastocystis hominis genome.</title>
        <authorList>
            <person name="Wincker P."/>
        </authorList>
    </citation>
    <scope>NUCLEOTIDE SEQUENCE</scope>
    <source>
        <strain evidence="4">Singapore isolate B</strain>
    </source>
</reference>
<protein>
    <recommendedName>
        <fullName evidence="3">Rhodanese domain-containing protein</fullName>
    </recommendedName>
</protein>